<evidence type="ECO:0000313" key="3">
    <source>
        <dbReference type="Proteomes" id="UP000471501"/>
    </source>
</evidence>
<reference evidence="2 3" key="1">
    <citation type="submission" date="2019-12" db="EMBL/GenBank/DDBJ databases">
        <authorList>
            <person name="Kim Y.S."/>
        </authorList>
    </citation>
    <scope>NUCLEOTIDE SEQUENCE [LARGE SCALE GENOMIC DNA]</scope>
    <source>
        <strain evidence="2 3">GA093</strain>
    </source>
</reference>
<proteinExistence type="predicted"/>
<dbReference type="RefSeq" id="WP_160375964.1">
    <property type="nucleotide sequence ID" value="NZ_WSTB01000010.1"/>
</dbReference>
<evidence type="ECO:0000313" key="2">
    <source>
        <dbReference type="EMBL" id="MWB96064.1"/>
    </source>
</evidence>
<dbReference type="EMBL" id="WSTB01000010">
    <property type="protein sequence ID" value="MWB96064.1"/>
    <property type="molecule type" value="Genomic_DNA"/>
</dbReference>
<dbReference type="Proteomes" id="UP000471501">
    <property type="component" value="Unassembled WGS sequence"/>
</dbReference>
<keyword evidence="1" id="KW-0812">Transmembrane</keyword>
<accession>A0A6I4NYK8</accession>
<feature type="transmembrane region" description="Helical" evidence="1">
    <location>
        <begin position="5"/>
        <end position="25"/>
    </location>
</feature>
<dbReference type="AlphaFoldDB" id="A0A6I4NYK8"/>
<organism evidence="2 3">
    <name type="scientific">Flavobacterium hydrocarbonoxydans</name>
    <dbReference type="NCBI Taxonomy" id="2683249"/>
    <lineage>
        <taxon>Bacteria</taxon>
        <taxon>Pseudomonadati</taxon>
        <taxon>Bacteroidota</taxon>
        <taxon>Flavobacteriia</taxon>
        <taxon>Flavobacteriales</taxon>
        <taxon>Flavobacteriaceae</taxon>
        <taxon>Flavobacterium</taxon>
    </lineage>
</organism>
<name>A0A6I4NYK8_9FLAO</name>
<protein>
    <submittedName>
        <fullName evidence="2">Uncharacterized protein</fullName>
    </submittedName>
</protein>
<gene>
    <name evidence="2" type="ORF">GON26_16990</name>
</gene>
<sequence length="94" mass="11080">MKKIFLYSVIILLLVITVICIILKYKYQNDFMLNQSEKLNALMVNIDELSPNQKDEIGKIANDYKYHVYTYHIVAFLAFATAVFLIYKRKNILL</sequence>
<evidence type="ECO:0000256" key="1">
    <source>
        <dbReference type="SAM" id="Phobius"/>
    </source>
</evidence>
<keyword evidence="1" id="KW-1133">Transmembrane helix</keyword>
<feature type="transmembrane region" description="Helical" evidence="1">
    <location>
        <begin position="69"/>
        <end position="87"/>
    </location>
</feature>
<keyword evidence="1" id="KW-0472">Membrane</keyword>
<keyword evidence="3" id="KW-1185">Reference proteome</keyword>
<comment type="caution">
    <text evidence="2">The sequence shown here is derived from an EMBL/GenBank/DDBJ whole genome shotgun (WGS) entry which is preliminary data.</text>
</comment>